<dbReference type="PANTHER" id="PTHR43544:SF12">
    <property type="entry name" value="NAD(P)-BINDING ROSSMANN-FOLD SUPERFAMILY PROTEIN"/>
    <property type="match status" value="1"/>
</dbReference>
<dbReference type="EMBL" id="JAEVFJ010000063">
    <property type="protein sequence ID" value="KAH8077508.1"/>
    <property type="molecule type" value="Genomic_DNA"/>
</dbReference>
<gene>
    <name evidence="3" type="ORF">BXZ70DRAFT_1012924</name>
</gene>
<comment type="caution">
    <text evidence="3">The sequence shown here is derived from an EMBL/GenBank/DDBJ whole genome shotgun (WGS) entry which is preliminary data.</text>
</comment>
<protein>
    <recommendedName>
        <fullName evidence="5">NAD(P)-binding protein</fullName>
    </recommendedName>
</protein>
<dbReference type="InterPro" id="IPR036291">
    <property type="entry name" value="NAD(P)-bd_dom_sf"/>
</dbReference>
<evidence type="ECO:0008006" key="5">
    <source>
        <dbReference type="Google" id="ProtNLM"/>
    </source>
</evidence>
<dbReference type="OrthoDB" id="5296at2759"/>
<dbReference type="SUPFAM" id="SSF51735">
    <property type="entry name" value="NAD(P)-binding Rossmann-fold domains"/>
    <property type="match status" value="1"/>
</dbReference>
<proteinExistence type="inferred from homology"/>
<reference evidence="3" key="1">
    <citation type="journal article" date="2021" name="New Phytol.">
        <title>Evolutionary innovations through gain and loss of genes in the ectomycorrhizal Boletales.</title>
        <authorList>
            <person name="Wu G."/>
            <person name="Miyauchi S."/>
            <person name="Morin E."/>
            <person name="Kuo A."/>
            <person name="Drula E."/>
            <person name="Varga T."/>
            <person name="Kohler A."/>
            <person name="Feng B."/>
            <person name="Cao Y."/>
            <person name="Lipzen A."/>
            <person name="Daum C."/>
            <person name="Hundley H."/>
            <person name="Pangilinan J."/>
            <person name="Johnson J."/>
            <person name="Barry K."/>
            <person name="LaButti K."/>
            <person name="Ng V."/>
            <person name="Ahrendt S."/>
            <person name="Min B."/>
            <person name="Choi I.G."/>
            <person name="Park H."/>
            <person name="Plett J.M."/>
            <person name="Magnuson J."/>
            <person name="Spatafora J.W."/>
            <person name="Nagy L.G."/>
            <person name="Henrissat B."/>
            <person name="Grigoriev I.V."/>
            <person name="Yang Z.L."/>
            <person name="Xu J."/>
            <person name="Martin F.M."/>
        </authorList>
    </citation>
    <scope>NUCLEOTIDE SEQUENCE</scope>
    <source>
        <strain evidence="3">KKN 215</strain>
    </source>
</reference>
<dbReference type="Gene3D" id="3.40.50.720">
    <property type="entry name" value="NAD(P)-binding Rossmann-like Domain"/>
    <property type="match status" value="1"/>
</dbReference>
<evidence type="ECO:0000313" key="4">
    <source>
        <dbReference type="Proteomes" id="UP000813824"/>
    </source>
</evidence>
<name>A0A8K0UFK0_9AGAR</name>
<dbReference type="GO" id="GO:0016491">
    <property type="term" value="F:oxidoreductase activity"/>
    <property type="evidence" value="ECO:0007669"/>
    <property type="project" value="TreeGrafter"/>
</dbReference>
<dbReference type="AlphaFoldDB" id="A0A8K0UFK0"/>
<dbReference type="GO" id="GO:0005737">
    <property type="term" value="C:cytoplasm"/>
    <property type="evidence" value="ECO:0007669"/>
    <property type="project" value="TreeGrafter"/>
</dbReference>
<dbReference type="Proteomes" id="UP000813824">
    <property type="component" value="Unassembled WGS sequence"/>
</dbReference>
<evidence type="ECO:0000256" key="1">
    <source>
        <dbReference type="ARBA" id="ARBA00006484"/>
    </source>
</evidence>
<evidence type="ECO:0000313" key="3">
    <source>
        <dbReference type="EMBL" id="KAH8077508.1"/>
    </source>
</evidence>
<organism evidence="3 4">
    <name type="scientific">Cristinia sonorae</name>
    <dbReference type="NCBI Taxonomy" id="1940300"/>
    <lineage>
        <taxon>Eukaryota</taxon>
        <taxon>Fungi</taxon>
        <taxon>Dikarya</taxon>
        <taxon>Basidiomycota</taxon>
        <taxon>Agaricomycotina</taxon>
        <taxon>Agaricomycetes</taxon>
        <taxon>Agaricomycetidae</taxon>
        <taxon>Agaricales</taxon>
        <taxon>Pleurotineae</taxon>
        <taxon>Stephanosporaceae</taxon>
        <taxon>Cristinia</taxon>
    </lineage>
</organism>
<feature type="region of interest" description="Disordered" evidence="2">
    <location>
        <begin position="143"/>
        <end position="163"/>
    </location>
</feature>
<keyword evidence="4" id="KW-1185">Reference proteome</keyword>
<accession>A0A8K0UFK0</accession>
<evidence type="ECO:0000256" key="2">
    <source>
        <dbReference type="SAM" id="MobiDB-lite"/>
    </source>
</evidence>
<comment type="similarity">
    <text evidence="1">Belongs to the short-chain dehydrogenases/reductases (SDR) family.</text>
</comment>
<sequence>MFPFVLVAPATRGLSLALTRHYLRNSSLPVYATHRSSSPAQIRDTILRGISHEVDPARLTLLSLDLTSEASIQSAADTLARSLPGHRQAYIHTAFFTGGVLYPERTPADLDLEAIQHAFGINVISHLLLIKHFSRFLLPATRSNPKPTASSDPSPEPTPPPVSKWVHVSARVGSISDNHLGGWFSYRASKSALNQVVRTFDNYLQAKRVPAISVGVHPGTVRTDLSKPFWRGVAEGKLFEPEEAARMLVEVVDGLGAKDGGNVWDWAGKEVPP</sequence>
<dbReference type="PANTHER" id="PTHR43544">
    <property type="entry name" value="SHORT-CHAIN DEHYDROGENASE/REDUCTASE"/>
    <property type="match status" value="1"/>
</dbReference>
<dbReference type="InterPro" id="IPR051468">
    <property type="entry name" value="Fungal_SecMetab_SDRs"/>
</dbReference>